<name>A0A3P7RA47_DIBLA</name>
<organism evidence="2 3">
    <name type="scientific">Dibothriocephalus latus</name>
    <name type="common">Fish tapeworm</name>
    <name type="synonym">Diphyllobothrium latum</name>
    <dbReference type="NCBI Taxonomy" id="60516"/>
    <lineage>
        <taxon>Eukaryota</taxon>
        <taxon>Metazoa</taxon>
        <taxon>Spiralia</taxon>
        <taxon>Lophotrochozoa</taxon>
        <taxon>Platyhelminthes</taxon>
        <taxon>Cestoda</taxon>
        <taxon>Eucestoda</taxon>
        <taxon>Diphyllobothriidea</taxon>
        <taxon>Diphyllobothriidae</taxon>
        <taxon>Dibothriocephalus</taxon>
    </lineage>
</organism>
<evidence type="ECO:0000256" key="1">
    <source>
        <dbReference type="SAM" id="MobiDB-lite"/>
    </source>
</evidence>
<evidence type="ECO:0000313" key="3">
    <source>
        <dbReference type="Proteomes" id="UP000281553"/>
    </source>
</evidence>
<evidence type="ECO:0000313" key="2">
    <source>
        <dbReference type="EMBL" id="VDN40602.1"/>
    </source>
</evidence>
<proteinExistence type="predicted"/>
<reference evidence="2 3" key="1">
    <citation type="submission" date="2018-11" db="EMBL/GenBank/DDBJ databases">
        <authorList>
            <consortium name="Pathogen Informatics"/>
        </authorList>
    </citation>
    <scope>NUCLEOTIDE SEQUENCE [LARGE SCALE GENOMIC DNA]</scope>
</reference>
<dbReference type="AlphaFoldDB" id="A0A3P7RA47"/>
<keyword evidence="3" id="KW-1185">Reference proteome</keyword>
<gene>
    <name evidence="2" type="ORF">DILT_LOCUS18298</name>
</gene>
<protein>
    <submittedName>
        <fullName evidence="2">Uncharacterized protein</fullName>
    </submittedName>
</protein>
<feature type="compositionally biased region" description="Low complexity" evidence="1">
    <location>
        <begin position="183"/>
        <end position="194"/>
    </location>
</feature>
<accession>A0A3P7RA47</accession>
<dbReference type="Proteomes" id="UP000281553">
    <property type="component" value="Unassembled WGS sequence"/>
</dbReference>
<dbReference type="EMBL" id="UYRU01099121">
    <property type="protein sequence ID" value="VDN40602.1"/>
    <property type="molecule type" value="Genomic_DNA"/>
</dbReference>
<feature type="compositionally biased region" description="Polar residues" evidence="1">
    <location>
        <begin position="195"/>
        <end position="215"/>
    </location>
</feature>
<sequence>MENEHLNNCGHYRAVRDIFVMPMRRNTSGTVKKDTANNAAAVPLQNGFEKSQLYTHCEVVGHKPFPEHYRDPKRVNAPLQSILTTFPHFGQYITMASTDSQKPCRSLEDVWSNTRNEHWRKHDVVVSPRMQSAPCVMGAHCHMYNSAPNIPGSNPQTETSSLTDQTNHLRAGDNKEMAGGGDASAATDDVTSTGGNSSTQFDIMIPSTSSDSSADNARPSGRGRNLFLNYTLLVSVISSF</sequence>
<feature type="region of interest" description="Disordered" evidence="1">
    <location>
        <begin position="171"/>
        <end position="221"/>
    </location>
</feature>